<dbReference type="GO" id="GO:0010207">
    <property type="term" value="P:photosystem II assembly"/>
    <property type="evidence" value="ECO:0007669"/>
    <property type="project" value="InterPro"/>
</dbReference>
<feature type="signal peptide" evidence="1">
    <location>
        <begin position="1"/>
        <end position="23"/>
    </location>
</feature>
<dbReference type="OrthoDB" id="543314at2759"/>
<gene>
    <name evidence="2" type="ORF">OT_ostta04g04065</name>
</gene>
<dbReference type="AlphaFoldDB" id="A0A090M0H6"/>
<dbReference type="Proteomes" id="UP000009170">
    <property type="component" value="Unassembled WGS sequence"/>
</dbReference>
<keyword evidence="3" id="KW-1185">Reference proteome</keyword>
<dbReference type="InterPro" id="IPR025585">
    <property type="entry name" value="PSII_Psb27"/>
</dbReference>
<dbReference type="GO" id="GO:0009543">
    <property type="term" value="C:chloroplast thylakoid lumen"/>
    <property type="evidence" value="ECO:0007669"/>
    <property type="project" value="TreeGrafter"/>
</dbReference>
<dbReference type="EMBL" id="CAID01000004">
    <property type="protein sequence ID" value="CEF97686.1"/>
    <property type="molecule type" value="Genomic_DNA"/>
</dbReference>
<dbReference type="GeneID" id="9834285"/>
<dbReference type="PANTHER" id="PTHR34041:SF3">
    <property type="entry name" value="PHOTOSYSTEM II D1 PRECURSOR PROCESSING PROTEIN PSB27-H2, CHLOROPLASTIC"/>
    <property type="match status" value="1"/>
</dbReference>
<feature type="chain" id="PRO_5001860115" evidence="1">
    <location>
        <begin position="24"/>
        <end position="147"/>
    </location>
</feature>
<accession>A0A090M0H6</accession>
<dbReference type="GO" id="GO:0009523">
    <property type="term" value="C:photosystem II"/>
    <property type="evidence" value="ECO:0007669"/>
    <property type="project" value="InterPro"/>
</dbReference>
<evidence type="ECO:0000256" key="1">
    <source>
        <dbReference type="SAM" id="SignalP"/>
    </source>
</evidence>
<evidence type="ECO:0000313" key="2">
    <source>
        <dbReference type="EMBL" id="CEF97686.1"/>
    </source>
</evidence>
<comment type="caution">
    <text evidence="2">The sequence shown here is derived from an EMBL/GenBank/DDBJ whole genome shotgun (WGS) entry which is preliminary data.</text>
</comment>
<dbReference type="KEGG" id="ota:OT_ostta04g04065"/>
<dbReference type="Gene3D" id="1.20.58.810">
    <property type="entry name" value="Photosystem II Pbs27"/>
    <property type="match status" value="1"/>
</dbReference>
<dbReference type="GO" id="GO:0010206">
    <property type="term" value="P:photosystem II repair"/>
    <property type="evidence" value="ECO:0007669"/>
    <property type="project" value="InterPro"/>
</dbReference>
<keyword evidence="1" id="KW-0732">Signal</keyword>
<sequence length="147" mass="15811">MFVTNAIAACAVVVSGTADVASALEDVPERYARLARDVVDALRTSLEHEAVDVSASASERFKYAEPAKKAVKAYLSYEGSADARESASYADIAEALRELSAFYKRNGATTPLTEETRTKILKLLTEASASLPPPEPSLMDKVLERLA</sequence>
<reference evidence="2 3" key="2">
    <citation type="journal article" date="2014" name="BMC Genomics">
        <title>An improved genome of the model marine alga Ostreococcus tauri unfolds by assessing Illumina de novo assemblies.</title>
        <authorList>
            <person name="Blanc-Mathieu R."/>
            <person name="Verhelst B."/>
            <person name="Derelle E."/>
            <person name="Rombauts S."/>
            <person name="Bouget F.Y."/>
            <person name="Carre I."/>
            <person name="Chateau A."/>
            <person name="Eyre-Walker A."/>
            <person name="Grimsley N."/>
            <person name="Moreau H."/>
            <person name="Piegu B."/>
            <person name="Rivals E."/>
            <person name="Schackwitz W."/>
            <person name="Van de Peer Y."/>
            <person name="Piganeau G."/>
        </authorList>
    </citation>
    <scope>NUCLEOTIDE SEQUENCE [LARGE SCALE GENOMIC DNA]</scope>
    <source>
        <strain evidence="3">OTTH 0595 / CCAP 157/2 / RCC745</strain>
    </source>
</reference>
<name>A0A090M0H6_OSTTA</name>
<protein>
    <submittedName>
        <fullName evidence="2">Photosystem II Pbs27</fullName>
    </submittedName>
</protein>
<dbReference type="FunCoup" id="A0A090M0H6">
    <property type="interactions" value="392"/>
</dbReference>
<dbReference type="InterPro" id="IPR038450">
    <property type="entry name" value="PSII_Psb27_sf"/>
</dbReference>
<dbReference type="STRING" id="70448.A0A090M0H6"/>
<proteinExistence type="inferred from homology"/>
<dbReference type="Pfam" id="PF13326">
    <property type="entry name" value="PSII_Pbs27"/>
    <property type="match status" value="1"/>
</dbReference>
<dbReference type="InParanoid" id="A0A090M0H6"/>
<dbReference type="HAMAP" id="MF_01481">
    <property type="entry name" value="PSII_Psb27"/>
    <property type="match status" value="1"/>
</dbReference>
<evidence type="ECO:0000313" key="3">
    <source>
        <dbReference type="Proteomes" id="UP000009170"/>
    </source>
</evidence>
<dbReference type="PANTHER" id="PTHR34041">
    <property type="entry name" value="PHOTOSYSTEM II REPAIR PROTEIN PSB27-H1, CHLOROPLASTIC"/>
    <property type="match status" value="1"/>
</dbReference>
<reference evidence="3" key="1">
    <citation type="journal article" date="2006" name="Proc. Natl. Acad. Sci. U.S.A.">
        <title>Genome analysis of the smallest free-living eukaryote Ostreococcus tauri unveils many unique features.</title>
        <authorList>
            <person name="Derelle E."/>
            <person name="Ferraz C."/>
            <person name="Rombauts S."/>
            <person name="Rouze P."/>
            <person name="Worden A.Z."/>
            <person name="Robbens S."/>
            <person name="Partensky F."/>
            <person name="Degroeve S."/>
            <person name="Echeynie S."/>
            <person name="Cooke R."/>
            <person name="Saeys Y."/>
            <person name="Wuyts J."/>
            <person name="Jabbari K."/>
            <person name="Bowler C."/>
            <person name="Panaud O."/>
            <person name="Piegu B."/>
            <person name="Ball S.G."/>
            <person name="Ral J.-P."/>
            <person name="Bouget F.-Y."/>
            <person name="Piganeau G."/>
            <person name="De Baets B."/>
            <person name="Picard A."/>
            <person name="Delseny M."/>
            <person name="Demaille J."/>
            <person name="Van de Peer Y."/>
            <person name="Moreau H."/>
        </authorList>
    </citation>
    <scope>NUCLEOTIDE SEQUENCE [LARGE SCALE GENOMIC DNA]</scope>
    <source>
        <strain evidence="3">OTTH 0595 / CCAP 157/2 / RCC745</strain>
    </source>
</reference>
<organism evidence="2 3">
    <name type="scientific">Ostreococcus tauri</name>
    <name type="common">Marine green alga</name>
    <dbReference type="NCBI Taxonomy" id="70448"/>
    <lineage>
        <taxon>Eukaryota</taxon>
        <taxon>Viridiplantae</taxon>
        <taxon>Chlorophyta</taxon>
        <taxon>Mamiellophyceae</taxon>
        <taxon>Mamiellales</taxon>
        <taxon>Bathycoccaceae</taxon>
        <taxon>Ostreococcus</taxon>
    </lineage>
</organism>
<dbReference type="RefSeq" id="XP_003078942.2">
    <property type="nucleotide sequence ID" value="XM_003078894.2"/>
</dbReference>